<organism evidence="2 3">
    <name type="scientific">Candidatus Daviesbacteria bacterium RIFCSPLOWO2_01_FULL_39_12</name>
    <dbReference type="NCBI Taxonomy" id="1797785"/>
    <lineage>
        <taxon>Bacteria</taxon>
        <taxon>Candidatus Daviesiibacteriota</taxon>
    </lineage>
</organism>
<dbReference type="EMBL" id="MFDM01000019">
    <property type="protein sequence ID" value="OGE43023.1"/>
    <property type="molecule type" value="Genomic_DNA"/>
</dbReference>
<dbReference type="AlphaFoldDB" id="A0A1F5KQ08"/>
<accession>A0A1F5KQ08</accession>
<comment type="caution">
    <text evidence="2">The sequence shown here is derived from an EMBL/GenBank/DDBJ whole genome shotgun (WGS) entry which is preliminary data.</text>
</comment>
<feature type="transmembrane region" description="Helical" evidence="1">
    <location>
        <begin position="73"/>
        <end position="94"/>
    </location>
</feature>
<proteinExistence type="predicted"/>
<keyword evidence="1" id="KW-0812">Transmembrane</keyword>
<keyword evidence="1" id="KW-0472">Membrane</keyword>
<protein>
    <submittedName>
        <fullName evidence="2">Uncharacterized protein</fullName>
    </submittedName>
</protein>
<keyword evidence="1" id="KW-1133">Transmembrane helix</keyword>
<sequence length="103" mass="11981">MAIQQTKKQSDIEKRLKLLRQSLDTTRDKQVYGRSEEKLDTAKSVNQNIQLQYPKSTSSVSIQSDITYFRHDLLKITSFATIAFGIQIVLYFLLRNNIIKLPF</sequence>
<dbReference type="Proteomes" id="UP000178565">
    <property type="component" value="Unassembled WGS sequence"/>
</dbReference>
<name>A0A1F5KQ08_9BACT</name>
<evidence type="ECO:0000256" key="1">
    <source>
        <dbReference type="SAM" id="Phobius"/>
    </source>
</evidence>
<evidence type="ECO:0000313" key="3">
    <source>
        <dbReference type="Proteomes" id="UP000178565"/>
    </source>
</evidence>
<evidence type="ECO:0000313" key="2">
    <source>
        <dbReference type="EMBL" id="OGE43023.1"/>
    </source>
</evidence>
<gene>
    <name evidence="2" type="ORF">A3B45_05310</name>
</gene>
<reference evidence="2 3" key="1">
    <citation type="journal article" date="2016" name="Nat. Commun.">
        <title>Thousands of microbial genomes shed light on interconnected biogeochemical processes in an aquifer system.</title>
        <authorList>
            <person name="Anantharaman K."/>
            <person name="Brown C.T."/>
            <person name="Hug L.A."/>
            <person name="Sharon I."/>
            <person name="Castelle C.J."/>
            <person name="Probst A.J."/>
            <person name="Thomas B.C."/>
            <person name="Singh A."/>
            <person name="Wilkins M.J."/>
            <person name="Karaoz U."/>
            <person name="Brodie E.L."/>
            <person name="Williams K.H."/>
            <person name="Hubbard S.S."/>
            <person name="Banfield J.F."/>
        </authorList>
    </citation>
    <scope>NUCLEOTIDE SEQUENCE [LARGE SCALE GENOMIC DNA]</scope>
</reference>